<proteinExistence type="predicted"/>
<evidence type="ECO:0000313" key="3">
    <source>
        <dbReference type="Proteomes" id="UP000198916"/>
    </source>
</evidence>
<dbReference type="STRING" id="332977.SAMN05421740_11152"/>
<dbReference type="Pfam" id="PF13302">
    <property type="entry name" value="Acetyltransf_3"/>
    <property type="match status" value="1"/>
</dbReference>
<organism evidence="2 3">
    <name type="scientific">Parapedobacter koreensis</name>
    <dbReference type="NCBI Taxonomy" id="332977"/>
    <lineage>
        <taxon>Bacteria</taxon>
        <taxon>Pseudomonadati</taxon>
        <taxon>Bacteroidota</taxon>
        <taxon>Sphingobacteriia</taxon>
        <taxon>Sphingobacteriales</taxon>
        <taxon>Sphingobacteriaceae</taxon>
        <taxon>Parapedobacter</taxon>
    </lineage>
</organism>
<dbReference type="AlphaFoldDB" id="A0A1H7TGI5"/>
<dbReference type="PANTHER" id="PTHR43610:SF1">
    <property type="entry name" value="N-ACETYLTRANSFERASE DOMAIN-CONTAINING PROTEIN"/>
    <property type="match status" value="1"/>
</dbReference>
<gene>
    <name evidence="2" type="ORF">SAMN05421740_11152</name>
</gene>
<name>A0A1H7TGI5_9SPHI</name>
<dbReference type="InterPro" id="IPR016181">
    <property type="entry name" value="Acyl_CoA_acyltransferase"/>
</dbReference>
<keyword evidence="3" id="KW-1185">Reference proteome</keyword>
<dbReference type="SUPFAM" id="SSF55729">
    <property type="entry name" value="Acyl-CoA N-acyltransferases (Nat)"/>
    <property type="match status" value="1"/>
</dbReference>
<dbReference type="Gene3D" id="3.40.630.30">
    <property type="match status" value="1"/>
</dbReference>
<protein>
    <submittedName>
        <fullName evidence="2">Protein N-acetyltransferase, RimJ/RimL family</fullName>
    </submittedName>
</protein>
<dbReference type="GO" id="GO:0016747">
    <property type="term" value="F:acyltransferase activity, transferring groups other than amino-acyl groups"/>
    <property type="evidence" value="ECO:0007669"/>
    <property type="project" value="InterPro"/>
</dbReference>
<dbReference type="Proteomes" id="UP000198916">
    <property type="component" value="Unassembled WGS sequence"/>
</dbReference>
<keyword evidence="2" id="KW-0808">Transferase</keyword>
<dbReference type="PROSITE" id="PS51186">
    <property type="entry name" value="GNAT"/>
    <property type="match status" value="1"/>
</dbReference>
<evidence type="ECO:0000313" key="2">
    <source>
        <dbReference type="EMBL" id="SEL83823.1"/>
    </source>
</evidence>
<evidence type="ECO:0000259" key="1">
    <source>
        <dbReference type="PROSITE" id="PS51186"/>
    </source>
</evidence>
<accession>A0A1H7TGI5</accession>
<feature type="domain" description="N-acetyltransferase" evidence="1">
    <location>
        <begin position="22"/>
        <end position="179"/>
    </location>
</feature>
<dbReference type="EMBL" id="FNZR01000011">
    <property type="protein sequence ID" value="SEL83823.1"/>
    <property type="molecule type" value="Genomic_DNA"/>
</dbReference>
<dbReference type="PANTHER" id="PTHR43610">
    <property type="entry name" value="BLL6696 PROTEIN"/>
    <property type="match status" value="1"/>
</dbReference>
<dbReference type="RefSeq" id="WP_245747712.1">
    <property type="nucleotide sequence ID" value="NZ_FNZR01000011.1"/>
</dbReference>
<sequence>MNQHPIQMIPFPIPPQLENDQALLLPLLKTDFEALYALASDPAIWAQHPQPDRWKPDVFRAFFEGAIQSGSAYKIFDKATDKLAGTTRFYDYNPATDSIAIGYTFLAVRHWGTGLNRSVKQLLLDYAFRWVSNVIFHVGATNYRSQQAVMKLGAQKAGEMDMAAPGAPSKPYFVYALHR</sequence>
<dbReference type="InterPro" id="IPR000182">
    <property type="entry name" value="GNAT_dom"/>
</dbReference>
<reference evidence="3" key="1">
    <citation type="submission" date="2016-10" db="EMBL/GenBank/DDBJ databases">
        <authorList>
            <person name="Varghese N."/>
            <person name="Submissions S."/>
        </authorList>
    </citation>
    <scope>NUCLEOTIDE SEQUENCE [LARGE SCALE GENOMIC DNA]</scope>
    <source>
        <strain evidence="3">Jip14</strain>
    </source>
</reference>